<keyword evidence="4" id="KW-1185">Reference proteome</keyword>
<dbReference type="InterPro" id="IPR043502">
    <property type="entry name" value="DNA/RNA_pol_sf"/>
</dbReference>
<protein>
    <recommendedName>
        <fullName evidence="2">Reverse transcriptase domain-containing protein</fullName>
    </recommendedName>
</protein>
<feature type="compositionally biased region" description="Basic residues" evidence="1">
    <location>
        <begin position="916"/>
        <end position="929"/>
    </location>
</feature>
<dbReference type="CDD" id="cd01650">
    <property type="entry name" value="RT_nLTR_like"/>
    <property type="match status" value="1"/>
</dbReference>
<feature type="region of interest" description="Disordered" evidence="1">
    <location>
        <begin position="1585"/>
        <end position="1676"/>
    </location>
</feature>
<reference evidence="3 4" key="1">
    <citation type="submission" date="2020-02" db="EMBL/GenBank/DDBJ databases">
        <authorList>
            <person name="Ferguson B K."/>
        </authorList>
    </citation>
    <scope>NUCLEOTIDE SEQUENCE [LARGE SCALE GENOMIC DNA]</scope>
</reference>
<feature type="domain" description="Reverse transcriptase" evidence="2">
    <location>
        <begin position="1155"/>
        <end position="1412"/>
    </location>
</feature>
<dbReference type="PROSITE" id="PS50878">
    <property type="entry name" value="RT_POL"/>
    <property type="match status" value="2"/>
</dbReference>
<feature type="region of interest" description="Disordered" evidence="1">
    <location>
        <begin position="1445"/>
        <end position="1543"/>
    </location>
</feature>
<proteinExistence type="predicted"/>
<dbReference type="InterPro" id="IPR000477">
    <property type="entry name" value="RT_dom"/>
</dbReference>
<gene>
    <name evidence="3" type="ORF">TBRA_LOCUS14492</name>
</gene>
<dbReference type="Pfam" id="PF00078">
    <property type="entry name" value="RVT_1"/>
    <property type="match status" value="2"/>
</dbReference>
<dbReference type="EMBL" id="CADCXV010001239">
    <property type="protein sequence ID" value="CAB0042904.1"/>
    <property type="molecule type" value="Genomic_DNA"/>
</dbReference>
<feature type="compositionally biased region" description="Polar residues" evidence="1">
    <location>
        <begin position="1647"/>
        <end position="1668"/>
    </location>
</feature>
<evidence type="ECO:0000256" key="1">
    <source>
        <dbReference type="SAM" id="MobiDB-lite"/>
    </source>
</evidence>
<name>A0A6H5IZ39_9HYME</name>
<dbReference type="SUPFAM" id="SSF56672">
    <property type="entry name" value="DNA/RNA polymerases"/>
    <property type="match status" value="1"/>
</dbReference>
<sequence>MRPSSLFIFSPWFLVKNSCREGTGASLTIRGGSTILLGMAATEGGGAPVGPAARQTWPSCLLPVRYRKPIDKKDSDSDDDLYLGTTGYVERDPESEGLDNDDLDSYKSAEDQSVEPEDCNANKKIDTAPQGRYTLKDRQLLRPPQRYETNSAEINVPLTYETAFRRRTWIIDTRTRAQLYPRSRAIQRRGAEDLGLVSKIFSRFLVDTTAGSRACMLVCVCPSSTDEYRSGDTQRAEYRRVFVCVAFGIGPIVSGQLVHGIIRNASPGLVRECHVESVHVHSPPLSPDGTFYTLSNEITDHKVHNLQNHLQTGGSNMKILLELKKAGVHSGLKNITNIKYAQKQTQPSSFEDVKKVLKEENCKICASALAHARLSDFLEQRNLLDARQHGFRTGHSTQTALLELTEAVRNAVEKSKVTLLVSFDLSKAFDTIYHGLLVAKLRQIGCGDLALQWFTSYLCDRRISVRRADGTSTQSCTATSGVPQGSVLGPLLFAIFVNDLRTVLHHCDHIVYANDTQIYAHDFPDRILELIAAVNSDAESIAAWASRCGLRLNPSKTTVKLLGSLAFFTKLKASWLPRILVQGTHIEYSPIVKSLGVKLTPTLNWEAHTSGIVSRCHYALFSLRYYRHALSQSIRKTLAVTLVLPHLDYAVAVYDSVTNEQNLRLQRVQNACVRFVYGSFPRTAHVTPYRLALGWLSVRRRRELRIALLALEILRSGSPPQLRAPFILMADHPEIRISPRRIRPLFKMKIETKSRTSDSWRSWNPSPSTSRAKATTSLTDKLERMDGLIRGLGQFLRGKTNLHKQVFSYQVSLGMALPALEKSLESRVPPRPPASDKAVCTSPLFTGSAMSKRPADSSPEMRVPSKRSAGVTGPIQSDENNNVAKDCDNYVLVEHQRRRRRKPQPQLPPERDPARRSLKPRPQHRRVHHRPDAIIIKANDASTYAEILKKLKREPALQQIVGSSVNNIRRSAAGALVLQLKKGVENAPALGEELGRVLGKAATASALLHTSMIEIKDLDECVTKEEVTMALDALLGVPVSKRDPVKSLWMTYAGTQVAVVALPDNLAATALKLGHVRIGWLELPSGLEDHPGPPMMRILQLNLNHCEAAQDLLCNTISKLHIDVAILCEPRRSTECGAQSRHHSAPGYVYPGLHGLPESRGLPGVLEATEARAAAKAWEATWRAVILPPTVYARHHRQGLRENHLRSPHDFHREPGRPLGPPIWLSAGAIHGQCHPHRHLHCQEGARGKPLAWRTIEYCAVVTLDVRNAFNSARWNNIPTALSRIHTPRYMMRIIDSYFQDRVLSYSTDDGPESCRVTAGVPQGSVLGPTLWNVMYDAILQLEFRHGVQIVGFADDIALIGVAKHLWQLENQLDAAVSQVRQALGDLSLETADHKTEVLLITKRRQMESITIKLRNGDTGLFPPSRVSTSVSMLARDQWPPTCLLQGNVRPGRYTTSGPPRRRALADPPTPPRGRQRRRTPRDIEKMAGAMGPVDKRPLDVQAHPEHQRVGREETWRTTIRQSSSRSRTPGTSTRPSTRQSCRWNARTLDADRFSAAVSSASVAPGTAEDMASSLMSVITSACDASMSKVNPRRRRRCTGGRPRSLVSGAPACGLADSSRDREAGRTKKPTAQTTPPQGIFCAWRSRPTSVGSGGSFATRSTATSGANHTRLPCHA</sequence>
<feature type="compositionally biased region" description="Polar residues" evidence="1">
    <location>
        <begin position="759"/>
        <end position="777"/>
    </location>
</feature>
<feature type="domain" description="Reverse transcriptase" evidence="2">
    <location>
        <begin position="303"/>
        <end position="580"/>
    </location>
</feature>
<evidence type="ECO:0000313" key="4">
    <source>
        <dbReference type="Proteomes" id="UP000479190"/>
    </source>
</evidence>
<organism evidence="3 4">
    <name type="scientific">Trichogramma brassicae</name>
    <dbReference type="NCBI Taxonomy" id="86971"/>
    <lineage>
        <taxon>Eukaryota</taxon>
        <taxon>Metazoa</taxon>
        <taxon>Ecdysozoa</taxon>
        <taxon>Arthropoda</taxon>
        <taxon>Hexapoda</taxon>
        <taxon>Insecta</taxon>
        <taxon>Pterygota</taxon>
        <taxon>Neoptera</taxon>
        <taxon>Endopterygota</taxon>
        <taxon>Hymenoptera</taxon>
        <taxon>Apocrita</taxon>
        <taxon>Proctotrupomorpha</taxon>
        <taxon>Chalcidoidea</taxon>
        <taxon>Trichogrammatidae</taxon>
        <taxon>Trichogramma</taxon>
    </lineage>
</organism>
<accession>A0A6H5IZ39</accession>
<feature type="region of interest" description="Disordered" evidence="1">
    <location>
        <begin position="757"/>
        <end position="777"/>
    </location>
</feature>
<dbReference type="Proteomes" id="UP000479190">
    <property type="component" value="Unassembled WGS sequence"/>
</dbReference>
<feature type="region of interest" description="Disordered" evidence="1">
    <location>
        <begin position="71"/>
        <end position="128"/>
    </location>
</feature>
<dbReference type="OrthoDB" id="414730at2759"/>
<feature type="region of interest" description="Disordered" evidence="1">
    <location>
        <begin position="824"/>
        <end position="930"/>
    </location>
</feature>
<evidence type="ECO:0000259" key="2">
    <source>
        <dbReference type="PROSITE" id="PS50878"/>
    </source>
</evidence>
<dbReference type="SUPFAM" id="SSF56219">
    <property type="entry name" value="DNase I-like"/>
    <property type="match status" value="1"/>
</dbReference>
<evidence type="ECO:0000313" key="3">
    <source>
        <dbReference type="EMBL" id="CAB0042904.1"/>
    </source>
</evidence>
<feature type="compositionally biased region" description="Basic and acidic residues" evidence="1">
    <location>
        <begin position="1494"/>
        <end position="1516"/>
    </location>
</feature>
<feature type="compositionally biased region" description="Polar residues" evidence="1">
    <location>
        <begin position="874"/>
        <end position="883"/>
    </location>
</feature>
<dbReference type="PANTHER" id="PTHR33332">
    <property type="entry name" value="REVERSE TRANSCRIPTASE DOMAIN-CONTAINING PROTEIN"/>
    <property type="match status" value="1"/>
</dbReference>
<feature type="compositionally biased region" description="Low complexity" evidence="1">
    <location>
        <begin position="1517"/>
        <end position="1541"/>
    </location>
</feature>
<dbReference type="InterPro" id="IPR036691">
    <property type="entry name" value="Endo/exonu/phosph_ase_sf"/>
</dbReference>
<dbReference type="GO" id="GO:0071897">
    <property type="term" value="P:DNA biosynthetic process"/>
    <property type="evidence" value="ECO:0007669"/>
    <property type="project" value="UniProtKB-ARBA"/>
</dbReference>